<reference evidence="1 2" key="1">
    <citation type="journal article" date="2021" name="BMC Genomics">
        <title>Datura genome reveals duplications of psychoactive alkaloid biosynthetic genes and high mutation rate following tissue culture.</title>
        <authorList>
            <person name="Rajewski A."/>
            <person name="Carter-House D."/>
            <person name="Stajich J."/>
            <person name="Litt A."/>
        </authorList>
    </citation>
    <scope>NUCLEOTIDE SEQUENCE [LARGE SCALE GENOMIC DNA]</scope>
    <source>
        <strain evidence="1">AR-01</strain>
    </source>
</reference>
<sequence length="126" mass="14353">MTPAKRRPNAGRHCFEVEGILVKCRSVPAKCRCQRRTMKGLSGLERQSELRLADRHLGFTMYGVREKAERGNARVSYRVSERPKLETGHKERYIAHPTPAQGVECCASTLARWRVRRRPPASPSPI</sequence>
<accession>A0ABS8UN10</accession>
<organism evidence="1 2">
    <name type="scientific">Datura stramonium</name>
    <name type="common">Jimsonweed</name>
    <name type="synonym">Common thornapple</name>
    <dbReference type="NCBI Taxonomy" id="4076"/>
    <lineage>
        <taxon>Eukaryota</taxon>
        <taxon>Viridiplantae</taxon>
        <taxon>Streptophyta</taxon>
        <taxon>Embryophyta</taxon>
        <taxon>Tracheophyta</taxon>
        <taxon>Spermatophyta</taxon>
        <taxon>Magnoliopsida</taxon>
        <taxon>eudicotyledons</taxon>
        <taxon>Gunneridae</taxon>
        <taxon>Pentapetalae</taxon>
        <taxon>asterids</taxon>
        <taxon>lamiids</taxon>
        <taxon>Solanales</taxon>
        <taxon>Solanaceae</taxon>
        <taxon>Solanoideae</taxon>
        <taxon>Datureae</taxon>
        <taxon>Datura</taxon>
    </lineage>
</organism>
<dbReference type="Proteomes" id="UP000823775">
    <property type="component" value="Unassembled WGS sequence"/>
</dbReference>
<name>A0ABS8UN10_DATST</name>
<gene>
    <name evidence="1" type="ORF">HAX54_017890</name>
</gene>
<protein>
    <submittedName>
        <fullName evidence="1">Uncharacterized protein</fullName>
    </submittedName>
</protein>
<dbReference type="EMBL" id="JACEIK010002198">
    <property type="protein sequence ID" value="MCD9559718.1"/>
    <property type="molecule type" value="Genomic_DNA"/>
</dbReference>
<comment type="caution">
    <text evidence="1">The sequence shown here is derived from an EMBL/GenBank/DDBJ whole genome shotgun (WGS) entry which is preliminary data.</text>
</comment>
<keyword evidence="2" id="KW-1185">Reference proteome</keyword>
<evidence type="ECO:0000313" key="1">
    <source>
        <dbReference type="EMBL" id="MCD9559718.1"/>
    </source>
</evidence>
<proteinExistence type="predicted"/>
<evidence type="ECO:0000313" key="2">
    <source>
        <dbReference type="Proteomes" id="UP000823775"/>
    </source>
</evidence>